<comment type="caution">
    <text evidence="1">The sequence shown here is derived from an EMBL/GenBank/DDBJ whole genome shotgun (WGS) entry which is preliminary data.</text>
</comment>
<dbReference type="Proteomes" id="UP000245207">
    <property type="component" value="Unassembled WGS sequence"/>
</dbReference>
<organism evidence="1 2">
    <name type="scientific">Artemisia annua</name>
    <name type="common">Sweet wormwood</name>
    <dbReference type="NCBI Taxonomy" id="35608"/>
    <lineage>
        <taxon>Eukaryota</taxon>
        <taxon>Viridiplantae</taxon>
        <taxon>Streptophyta</taxon>
        <taxon>Embryophyta</taxon>
        <taxon>Tracheophyta</taxon>
        <taxon>Spermatophyta</taxon>
        <taxon>Magnoliopsida</taxon>
        <taxon>eudicotyledons</taxon>
        <taxon>Gunneridae</taxon>
        <taxon>Pentapetalae</taxon>
        <taxon>asterids</taxon>
        <taxon>campanulids</taxon>
        <taxon>Asterales</taxon>
        <taxon>Asteraceae</taxon>
        <taxon>Asteroideae</taxon>
        <taxon>Anthemideae</taxon>
        <taxon>Artemisiinae</taxon>
        <taxon>Artemisia</taxon>
    </lineage>
</organism>
<dbReference type="EMBL" id="PKPP01002525">
    <property type="protein sequence ID" value="PWA74701.1"/>
    <property type="molecule type" value="Genomic_DNA"/>
</dbReference>
<sequence>MVSTPNFDELKDICGSNEIKDCFKFLFVQEETEIKGFIRKLVEWCDGMHEKIAKFGQMIEEGQTFSDFDVGAWDGMECLVEAQARNGVVLQAFLRLLDVMREAREEKRRHVMVMEVHD</sequence>
<name>A0A2U1NMJ6_ARTAN</name>
<gene>
    <name evidence="1" type="ORF">CTI12_AA251300</name>
</gene>
<accession>A0A2U1NMJ6</accession>
<protein>
    <submittedName>
        <fullName evidence="1">Uncharacterized protein</fullName>
    </submittedName>
</protein>
<keyword evidence="2" id="KW-1185">Reference proteome</keyword>
<dbReference type="AlphaFoldDB" id="A0A2U1NMJ6"/>
<proteinExistence type="predicted"/>
<evidence type="ECO:0000313" key="2">
    <source>
        <dbReference type="Proteomes" id="UP000245207"/>
    </source>
</evidence>
<reference evidence="1 2" key="1">
    <citation type="journal article" date="2018" name="Mol. Plant">
        <title>The genome of Artemisia annua provides insight into the evolution of Asteraceae family and artemisinin biosynthesis.</title>
        <authorList>
            <person name="Shen Q."/>
            <person name="Zhang L."/>
            <person name="Liao Z."/>
            <person name="Wang S."/>
            <person name="Yan T."/>
            <person name="Shi P."/>
            <person name="Liu M."/>
            <person name="Fu X."/>
            <person name="Pan Q."/>
            <person name="Wang Y."/>
            <person name="Lv Z."/>
            <person name="Lu X."/>
            <person name="Zhang F."/>
            <person name="Jiang W."/>
            <person name="Ma Y."/>
            <person name="Chen M."/>
            <person name="Hao X."/>
            <person name="Li L."/>
            <person name="Tang Y."/>
            <person name="Lv G."/>
            <person name="Zhou Y."/>
            <person name="Sun X."/>
            <person name="Brodelius P.E."/>
            <person name="Rose J.K.C."/>
            <person name="Tang K."/>
        </authorList>
    </citation>
    <scope>NUCLEOTIDE SEQUENCE [LARGE SCALE GENOMIC DNA]</scope>
    <source>
        <strain evidence="2">cv. Huhao1</strain>
        <tissue evidence="1">Leaf</tissue>
    </source>
</reference>
<evidence type="ECO:0000313" key="1">
    <source>
        <dbReference type="EMBL" id="PWA74701.1"/>
    </source>
</evidence>